<dbReference type="EMBL" id="QZBT01000395">
    <property type="protein sequence ID" value="THZ70156.1"/>
    <property type="molecule type" value="Genomic_DNA"/>
</dbReference>
<evidence type="ECO:0000313" key="1">
    <source>
        <dbReference type="EMBL" id="THZ70156.1"/>
    </source>
</evidence>
<gene>
    <name evidence="1" type="ORF">D6C84_10469</name>
</gene>
<dbReference type="AlphaFoldDB" id="A0A4S9FHV5"/>
<evidence type="ECO:0000313" key="2">
    <source>
        <dbReference type="Proteomes" id="UP000310039"/>
    </source>
</evidence>
<proteinExistence type="predicted"/>
<protein>
    <submittedName>
        <fullName evidence="1">Uncharacterized protein</fullName>
    </submittedName>
</protein>
<accession>A0A4S9FHV5</accession>
<organism evidence="1 2">
    <name type="scientific">Aureobasidium pullulans</name>
    <name type="common">Black yeast</name>
    <name type="synonym">Pullularia pullulans</name>
    <dbReference type="NCBI Taxonomy" id="5580"/>
    <lineage>
        <taxon>Eukaryota</taxon>
        <taxon>Fungi</taxon>
        <taxon>Dikarya</taxon>
        <taxon>Ascomycota</taxon>
        <taxon>Pezizomycotina</taxon>
        <taxon>Dothideomycetes</taxon>
        <taxon>Dothideomycetidae</taxon>
        <taxon>Dothideales</taxon>
        <taxon>Saccotheciaceae</taxon>
        <taxon>Aureobasidium</taxon>
    </lineage>
</organism>
<reference evidence="1 2" key="1">
    <citation type="submission" date="2018-10" db="EMBL/GenBank/DDBJ databases">
        <title>Fifty Aureobasidium pullulans genomes reveal a recombining polyextremotolerant generalist.</title>
        <authorList>
            <person name="Gostincar C."/>
            <person name="Turk M."/>
            <person name="Zajc J."/>
            <person name="Gunde-Cimerman N."/>
        </authorList>
    </citation>
    <scope>NUCLEOTIDE SEQUENCE [LARGE SCALE GENOMIC DNA]</scope>
    <source>
        <strain evidence="1 2">EXF-3403</strain>
    </source>
</reference>
<name>A0A4S9FHV5_AURPU</name>
<dbReference type="Proteomes" id="UP000310039">
    <property type="component" value="Unassembled WGS sequence"/>
</dbReference>
<comment type="caution">
    <text evidence="1">The sequence shown here is derived from an EMBL/GenBank/DDBJ whole genome shotgun (WGS) entry which is preliminary data.</text>
</comment>
<sequence>MAAALPTLATVFGLSKDGQLPDIGKIVQGFDFSKSDDYLHCDLAPSFGKLSAAGLQDMDDELKIMIAGTTKLIGDIPKEKRNWDSVMASCMQNFLMEPDGDAIARADKLIKKSSENFQTDGSPKDQIVQEVSTWFSNLVSDMDVLAATKIDINVLGRIVASSGATIDSFESFFAKHEHHEQTMLDIGILRYPDIDHPYFKKVYRIKLTAWSDSQRILFHQEDDNGITGEFNSRRFKPRESVIKGMSDKARGAAINAANNLFG</sequence>